<evidence type="ECO:0000313" key="3">
    <source>
        <dbReference type="Proteomes" id="UP000830639"/>
    </source>
</evidence>
<keyword evidence="3" id="KW-1185">Reference proteome</keyword>
<evidence type="ECO:0000313" key="2">
    <source>
        <dbReference type="EMBL" id="UPM54288.1"/>
    </source>
</evidence>
<dbReference type="EMBL" id="CP096034">
    <property type="protein sequence ID" value="UPM54288.1"/>
    <property type="molecule type" value="Genomic_DNA"/>
</dbReference>
<reference evidence="2 3" key="1">
    <citation type="submission" date="2022-04" db="EMBL/GenBank/DDBJ databases">
        <title>Mechanism of arsenic methylation and mitigation arsenic toxicity by Bacillus sp. LH14 from an Arsenic-Contaminated Paddy Soil.</title>
        <authorList>
            <person name="Wang D."/>
        </authorList>
    </citation>
    <scope>NUCLEOTIDE SEQUENCE [LARGE SCALE GENOMIC DNA]</scope>
    <source>
        <strain evidence="2 3">LH14</strain>
    </source>
</reference>
<accession>A0ABY4JN26</accession>
<organism evidence="2 3">
    <name type="scientific">Gottfriedia acidiceleris</name>
    <dbReference type="NCBI Taxonomy" id="371036"/>
    <lineage>
        <taxon>Bacteria</taxon>
        <taxon>Bacillati</taxon>
        <taxon>Bacillota</taxon>
        <taxon>Bacilli</taxon>
        <taxon>Bacillales</taxon>
        <taxon>Bacillaceae</taxon>
        <taxon>Gottfriedia</taxon>
    </lineage>
</organism>
<proteinExistence type="predicted"/>
<dbReference type="Pfam" id="PF17261">
    <property type="entry name" value="DUF5327"/>
    <property type="match status" value="1"/>
</dbReference>
<dbReference type="RefSeq" id="WP_248267461.1">
    <property type="nucleotide sequence ID" value="NZ_CP096034.1"/>
</dbReference>
<gene>
    <name evidence="2" type="ORF">MY490_21525</name>
</gene>
<evidence type="ECO:0000256" key="1">
    <source>
        <dbReference type="SAM" id="MobiDB-lite"/>
    </source>
</evidence>
<feature type="region of interest" description="Disordered" evidence="1">
    <location>
        <begin position="72"/>
        <end position="96"/>
    </location>
</feature>
<name>A0ABY4JN26_9BACI</name>
<protein>
    <submittedName>
        <fullName evidence="2">YwdI family protein</fullName>
    </submittedName>
</protein>
<dbReference type="InterPro" id="IPR035218">
    <property type="entry name" value="DUF5327"/>
</dbReference>
<dbReference type="Proteomes" id="UP000830639">
    <property type="component" value="Chromosome"/>
</dbReference>
<sequence length="96" mass="10709">MIYLNISVEKVIQQIENELHKAKVSTQKPGQFRERIASIRSLCELLLEDESNGVEVPKNIVTSGIVQSIPSQPIMSRPSVMPKLDDSEQSGSLLDF</sequence>